<proteinExistence type="predicted"/>
<comment type="caution">
    <text evidence="4">The sequence shown here is derived from an EMBL/GenBank/DDBJ whole genome shotgun (WGS) entry which is preliminary data.</text>
</comment>
<dbReference type="AlphaFoldDB" id="A0A966M3P6"/>
<dbReference type="Gene3D" id="3.30.1330.30">
    <property type="match status" value="1"/>
</dbReference>
<keyword evidence="2" id="KW-0808">Transferase</keyword>
<dbReference type="NCBIfam" id="TIGR00186">
    <property type="entry name" value="rRNA_methyl_3"/>
    <property type="match status" value="1"/>
</dbReference>
<dbReference type="Pfam" id="PF08032">
    <property type="entry name" value="SpoU_sub_bind"/>
    <property type="match status" value="1"/>
</dbReference>
<dbReference type="SUPFAM" id="SSF55315">
    <property type="entry name" value="L30e-like"/>
    <property type="match status" value="1"/>
</dbReference>
<dbReference type="SMART" id="SM00967">
    <property type="entry name" value="SpoU_sub_bind"/>
    <property type="match status" value="1"/>
</dbReference>
<evidence type="ECO:0000256" key="1">
    <source>
        <dbReference type="ARBA" id="ARBA00022603"/>
    </source>
</evidence>
<dbReference type="CDD" id="cd18103">
    <property type="entry name" value="SpoU-like_RlmB"/>
    <property type="match status" value="1"/>
</dbReference>
<dbReference type="InterPro" id="IPR029064">
    <property type="entry name" value="Ribosomal_eL30-like_sf"/>
</dbReference>
<dbReference type="InterPro" id="IPR013123">
    <property type="entry name" value="SpoU_subst-bd"/>
</dbReference>
<sequence length="248" mass="28359">MLLFLDLKERDFGKHAVLSAIKNPKRKINKLIITEENEKDFNPKNFNKKIIIEIKDKKEIDKIFINESIVHQGIAAEIESIPAIELKEYLKIKINSKNTLVVLDDITDQRNIGSIIRSCSAFNIDAVILLEKNYNPKNKMMYKSASGAMEMVNIIPVSNITNALELLKKNNYWVYGLDGNAKENIEDQKWSNQNVFVFGSEGDGLRRLVKENCDHLIKIQINKEIESLNVSNAVSVTLGIFRLLQKKN</sequence>
<gene>
    <name evidence="4" type="primary">rlmB</name>
    <name evidence="4" type="ORF">EBX74_04060</name>
</gene>
<dbReference type="InterPro" id="IPR029028">
    <property type="entry name" value="Alpha/beta_knot_MTases"/>
</dbReference>
<dbReference type="SUPFAM" id="SSF75217">
    <property type="entry name" value="alpha/beta knot"/>
    <property type="match status" value="1"/>
</dbReference>
<reference evidence="4" key="1">
    <citation type="submission" date="2018-10" db="EMBL/GenBank/DDBJ databases">
        <title>Iterative Subtractive Binning of Freshwater Chronoseries Metagenomes Recovers Nearly Complete Genomes from over Four Hundred Novel Species.</title>
        <authorList>
            <person name="Rodriguez-R L.M."/>
            <person name="Tsementzi D."/>
            <person name="Luo C."/>
            <person name="Konstantinidis K.T."/>
        </authorList>
    </citation>
    <scope>NUCLEOTIDE SEQUENCE</scope>
    <source>
        <strain evidence="4">WB8_2A_004</strain>
    </source>
</reference>
<dbReference type="GO" id="GO:0003723">
    <property type="term" value="F:RNA binding"/>
    <property type="evidence" value="ECO:0007669"/>
    <property type="project" value="InterPro"/>
</dbReference>
<dbReference type="InterPro" id="IPR004441">
    <property type="entry name" value="rRNA_MeTrfase_TrmH"/>
</dbReference>
<evidence type="ECO:0000313" key="5">
    <source>
        <dbReference type="Proteomes" id="UP000747791"/>
    </source>
</evidence>
<feature type="domain" description="RNA 2-O ribose methyltransferase substrate binding" evidence="3">
    <location>
        <begin position="10"/>
        <end position="84"/>
    </location>
</feature>
<evidence type="ECO:0000313" key="4">
    <source>
        <dbReference type="EMBL" id="NCU53448.1"/>
    </source>
</evidence>
<accession>A0A966M3P6</accession>
<dbReference type="GO" id="GO:0005829">
    <property type="term" value="C:cytosol"/>
    <property type="evidence" value="ECO:0007669"/>
    <property type="project" value="TreeGrafter"/>
</dbReference>
<dbReference type="Gene3D" id="3.40.1280.10">
    <property type="match status" value="1"/>
</dbReference>
<dbReference type="EMBL" id="RGOB01000145">
    <property type="protein sequence ID" value="NCU53448.1"/>
    <property type="molecule type" value="Genomic_DNA"/>
</dbReference>
<dbReference type="InterPro" id="IPR029026">
    <property type="entry name" value="tRNA_m1G_MTases_N"/>
</dbReference>
<dbReference type="PANTHER" id="PTHR46429:SF1">
    <property type="entry name" value="23S RRNA (GUANOSINE-2'-O-)-METHYLTRANSFERASE RLMB"/>
    <property type="match status" value="1"/>
</dbReference>
<organism evidence="4 5">
    <name type="scientific">Candidatus Fonsibacter lacus</name>
    <dbReference type="NCBI Taxonomy" id="2576439"/>
    <lineage>
        <taxon>Bacteria</taxon>
        <taxon>Pseudomonadati</taxon>
        <taxon>Pseudomonadota</taxon>
        <taxon>Alphaproteobacteria</taxon>
        <taxon>Candidatus Pelagibacterales</taxon>
        <taxon>Candidatus Pelagibacterales incertae sedis</taxon>
        <taxon>Candidatus Fonsibacter</taxon>
    </lineage>
</organism>
<keyword evidence="1" id="KW-0489">Methyltransferase</keyword>
<evidence type="ECO:0000256" key="2">
    <source>
        <dbReference type="ARBA" id="ARBA00022679"/>
    </source>
</evidence>
<name>A0A966M3P6_9PROT</name>
<dbReference type="Pfam" id="PF00588">
    <property type="entry name" value="SpoU_methylase"/>
    <property type="match status" value="1"/>
</dbReference>
<dbReference type="GO" id="GO:0032259">
    <property type="term" value="P:methylation"/>
    <property type="evidence" value="ECO:0007669"/>
    <property type="project" value="UniProtKB-KW"/>
</dbReference>
<dbReference type="Proteomes" id="UP000747791">
    <property type="component" value="Unassembled WGS sequence"/>
</dbReference>
<dbReference type="GO" id="GO:0006396">
    <property type="term" value="P:RNA processing"/>
    <property type="evidence" value="ECO:0007669"/>
    <property type="project" value="InterPro"/>
</dbReference>
<dbReference type="PANTHER" id="PTHR46429">
    <property type="entry name" value="23S RRNA (GUANOSINE-2'-O-)-METHYLTRANSFERASE RLMB"/>
    <property type="match status" value="1"/>
</dbReference>
<dbReference type="InterPro" id="IPR001537">
    <property type="entry name" value="SpoU_MeTrfase"/>
</dbReference>
<protein>
    <submittedName>
        <fullName evidence="4">23S rRNA (Guanosine(2251)-2'-O)-methyltransferase RlmB</fullName>
    </submittedName>
</protein>
<dbReference type="GO" id="GO:0008173">
    <property type="term" value="F:RNA methyltransferase activity"/>
    <property type="evidence" value="ECO:0007669"/>
    <property type="project" value="InterPro"/>
</dbReference>
<evidence type="ECO:0000259" key="3">
    <source>
        <dbReference type="SMART" id="SM00967"/>
    </source>
</evidence>